<protein>
    <submittedName>
        <fullName evidence="3">Uncharacterized protein</fullName>
    </submittedName>
</protein>
<gene>
    <name evidence="3" type="ORF">ETD85_58540</name>
</gene>
<dbReference type="Proteomes" id="UP000306628">
    <property type="component" value="Unassembled WGS sequence"/>
</dbReference>
<sequence>MPNGDDLDARFNELVAQIDAEEQRKMRASAAREAKAARTAGRTDRLSSRARGRAGASAPEYGPPPRRIGRGWLAMAAITAVLVAAGAVVTVRPDLLTPSGVVMEEETGPVAAANAPVEARPAVTEPVETGPVETEPSENGAPEPEQSRPPAGPFAGSPAEQYAEGAGGFVMPKAKALGGLSKKDVAKGLKRARDLLAAAHLDRRTLMGGKPAPFMKLLHPDERSWFRANLDRKGKRNTRSWVVSFAPKTAEPATDVIKVHGRSKLAAFKKGGRTGAKLTTNYLIVYAIHRPGRPESTIRLIRHHYGTVLLYRDTRGAVTWVEKWGGSVTPSGCKTNKDGFVHPQYPDVVRDGEHPTGTPIDPYDLDQPQHHDCRAAKRA</sequence>
<proteinExistence type="predicted"/>
<comment type="caution">
    <text evidence="3">The sequence shown here is derived from an EMBL/GenBank/DDBJ whole genome shotgun (WGS) entry which is preliminary data.</text>
</comment>
<feature type="region of interest" description="Disordered" evidence="1">
    <location>
        <begin position="335"/>
        <end position="379"/>
    </location>
</feature>
<dbReference type="AlphaFoldDB" id="A0A5S4F7F2"/>
<evidence type="ECO:0000313" key="4">
    <source>
        <dbReference type="Proteomes" id="UP000306628"/>
    </source>
</evidence>
<name>A0A5S4F7F2_9ACTN</name>
<feature type="compositionally biased region" description="Basic and acidic residues" evidence="1">
    <location>
        <begin position="22"/>
        <end position="47"/>
    </location>
</feature>
<feature type="transmembrane region" description="Helical" evidence="2">
    <location>
        <begin position="72"/>
        <end position="91"/>
    </location>
</feature>
<dbReference type="OrthoDB" id="3419910at2"/>
<feature type="compositionally biased region" description="Basic and acidic residues" evidence="1">
    <location>
        <begin position="367"/>
        <end position="379"/>
    </location>
</feature>
<dbReference type="EMBL" id="VCKX01000452">
    <property type="protein sequence ID" value="TMR12221.1"/>
    <property type="molecule type" value="Genomic_DNA"/>
</dbReference>
<evidence type="ECO:0000256" key="2">
    <source>
        <dbReference type="SAM" id="Phobius"/>
    </source>
</evidence>
<accession>A0A5S4F7F2</accession>
<feature type="region of interest" description="Disordered" evidence="1">
    <location>
        <begin position="112"/>
        <end position="161"/>
    </location>
</feature>
<keyword evidence="4" id="KW-1185">Reference proteome</keyword>
<feature type="compositionally biased region" description="Low complexity" evidence="1">
    <location>
        <begin position="112"/>
        <end position="138"/>
    </location>
</feature>
<organism evidence="3 4">
    <name type="scientific">Nonomuraea zeae</name>
    <dbReference type="NCBI Taxonomy" id="1642303"/>
    <lineage>
        <taxon>Bacteria</taxon>
        <taxon>Bacillati</taxon>
        <taxon>Actinomycetota</taxon>
        <taxon>Actinomycetes</taxon>
        <taxon>Streptosporangiales</taxon>
        <taxon>Streptosporangiaceae</taxon>
        <taxon>Nonomuraea</taxon>
    </lineage>
</organism>
<keyword evidence="2" id="KW-0812">Transmembrane</keyword>
<reference evidence="3 4" key="1">
    <citation type="submission" date="2019-05" db="EMBL/GenBank/DDBJ databases">
        <title>Draft genome sequence of Nonomuraea zeae DSM 100528.</title>
        <authorList>
            <person name="Saricaoglu S."/>
            <person name="Isik K."/>
        </authorList>
    </citation>
    <scope>NUCLEOTIDE SEQUENCE [LARGE SCALE GENOMIC DNA]</scope>
    <source>
        <strain evidence="3 4">DSM 100528</strain>
    </source>
</reference>
<keyword evidence="2" id="KW-0472">Membrane</keyword>
<feature type="region of interest" description="Disordered" evidence="1">
    <location>
        <begin position="22"/>
        <end position="65"/>
    </location>
</feature>
<dbReference type="RefSeq" id="WP_138698453.1">
    <property type="nucleotide sequence ID" value="NZ_JBHSAZ010000089.1"/>
</dbReference>
<evidence type="ECO:0000313" key="3">
    <source>
        <dbReference type="EMBL" id="TMR12221.1"/>
    </source>
</evidence>
<evidence type="ECO:0000256" key="1">
    <source>
        <dbReference type="SAM" id="MobiDB-lite"/>
    </source>
</evidence>
<keyword evidence="2" id="KW-1133">Transmembrane helix</keyword>